<evidence type="ECO:0000256" key="6">
    <source>
        <dbReference type="ARBA" id="ARBA00023077"/>
    </source>
</evidence>
<dbReference type="InterPro" id="IPR036942">
    <property type="entry name" value="Beta-barrel_TonB_sf"/>
</dbReference>
<evidence type="ECO:0000313" key="16">
    <source>
        <dbReference type="Proteomes" id="UP000532440"/>
    </source>
</evidence>
<dbReference type="GO" id="GO:0009279">
    <property type="term" value="C:cell outer membrane"/>
    <property type="evidence" value="ECO:0007669"/>
    <property type="project" value="UniProtKB-SubCell"/>
</dbReference>
<dbReference type="InterPro" id="IPR010100">
    <property type="entry name" value="TonB-dep_Cu_rcpt"/>
</dbReference>
<evidence type="ECO:0000256" key="7">
    <source>
        <dbReference type="ARBA" id="ARBA00023136"/>
    </source>
</evidence>
<dbReference type="Gene3D" id="2.40.170.20">
    <property type="entry name" value="TonB-dependent receptor, beta-barrel domain"/>
    <property type="match status" value="1"/>
</dbReference>
<dbReference type="EMBL" id="JACHGB010000005">
    <property type="protein sequence ID" value="MBB5272985.1"/>
    <property type="molecule type" value="Genomic_DNA"/>
</dbReference>
<evidence type="ECO:0000256" key="5">
    <source>
        <dbReference type="ARBA" id="ARBA00022692"/>
    </source>
</evidence>
<comment type="caution">
    <text evidence="15">The sequence shown here is derived from an EMBL/GenBank/DDBJ whole genome shotgun (WGS) entry which is preliminary data.</text>
</comment>
<evidence type="ECO:0000256" key="12">
    <source>
        <dbReference type="SAM" id="SignalP"/>
    </source>
</evidence>
<comment type="similarity">
    <text evidence="2 10 11">Belongs to the TonB-dependent receptor family.</text>
</comment>
<dbReference type="NCBIfam" id="TIGR01778">
    <property type="entry name" value="TonB-copper"/>
    <property type="match status" value="1"/>
</dbReference>
<evidence type="ECO:0000313" key="15">
    <source>
        <dbReference type="EMBL" id="MBB5272985.1"/>
    </source>
</evidence>
<feature type="chain" id="PRO_5030926519" evidence="12">
    <location>
        <begin position="27"/>
        <end position="674"/>
    </location>
</feature>
<keyword evidence="3 10" id="KW-0813">Transport</keyword>
<proteinExistence type="inferred from homology"/>
<dbReference type="GO" id="GO:0015344">
    <property type="term" value="F:siderophore uptake transmembrane transporter activity"/>
    <property type="evidence" value="ECO:0007669"/>
    <property type="project" value="TreeGrafter"/>
</dbReference>
<keyword evidence="12" id="KW-0732">Signal</keyword>
<dbReference type="PANTHER" id="PTHR30069:SF49">
    <property type="entry name" value="OUTER MEMBRANE PROTEIN C"/>
    <property type="match status" value="1"/>
</dbReference>
<evidence type="ECO:0000256" key="3">
    <source>
        <dbReference type="ARBA" id="ARBA00022448"/>
    </source>
</evidence>
<feature type="domain" description="TonB-dependent receptor plug" evidence="14">
    <location>
        <begin position="44"/>
        <end position="146"/>
    </location>
</feature>
<name>A0A7W8HKW2_9BURK</name>
<accession>A0A7W8HKW2</accession>
<sequence>MKTRPTLLAAAIAALPLASFPLAALAADAGLDEVVVTAPRMSAPLTVVNDPKAPQQPVPASDGASFLKNIPGFTVIRKGGTDGDPVLRGLAGSRLNVLVDGAEFHGGCGMRMDPPTAYVFPESFDRVTVIKGPQTVRYGNGNLAGVVLFERQAPRFETTGARGHASLMAGSWGRLDGVADASFGSPRFYLRGTVTHSESDNYRDGDGSLVHSFYERRSQSIAGGWTPDENTRIELSAVRSEAQAAYADRSMDGSVFDREGYGLKLEKRALSALVRRVGLQYDHNYIDHVMDNYSLRAKPAAANYSWNNPDRKTDGLRIDGDLALGESTTVTLGLDRQENVHTVRQYNGPAPVAVGSRSRGRDFESTNTGLFAELTQVLGPASRLVGGLRHDRFSADRHNAATGMANGSTEERLNGGFLRYEHDLADRPVTAFVGLGHARRPVDHWEATTYNGLTAAGSVAPEKNTQLDAGLLWSGRDLAGSVSVFWSRIDDYLLTEVNPAAAGSCGSNPAKCRVHNVDATRHGLEADFAWRFAPAWTLRGSYALVRADNDTMDVPLAQTPADELRLGLSWRRDALEIGGVTRIVAGQDRVHLNHGSIVGQDLGPTGGFATLALNASYRFNRKVLLSGGIDNVFDRAYAEHISRAAAAVAGYDAPSIRVNEPGRFVWAKLTLTLD</sequence>
<evidence type="ECO:0000259" key="14">
    <source>
        <dbReference type="Pfam" id="PF07715"/>
    </source>
</evidence>
<dbReference type="RefSeq" id="WP_183969062.1">
    <property type="nucleotide sequence ID" value="NZ_BAABEW010000024.1"/>
</dbReference>
<dbReference type="InterPro" id="IPR000531">
    <property type="entry name" value="Beta-barrel_TonB"/>
</dbReference>
<dbReference type="SUPFAM" id="SSF56935">
    <property type="entry name" value="Porins"/>
    <property type="match status" value="1"/>
</dbReference>
<evidence type="ECO:0000256" key="2">
    <source>
        <dbReference type="ARBA" id="ARBA00009810"/>
    </source>
</evidence>
<dbReference type="CDD" id="cd01347">
    <property type="entry name" value="ligand_gated_channel"/>
    <property type="match status" value="1"/>
</dbReference>
<dbReference type="InterPro" id="IPR012910">
    <property type="entry name" value="Plug_dom"/>
</dbReference>
<evidence type="ECO:0000256" key="1">
    <source>
        <dbReference type="ARBA" id="ARBA00004571"/>
    </source>
</evidence>
<keyword evidence="9 10" id="KW-0998">Cell outer membrane</keyword>
<protein>
    <submittedName>
        <fullName evidence="15">Iron complex outermembrane receptor protein</fullName>
    </submittedName>
</protein>
<keyword evidence="16" id="KW-1185">Reference proteome</keyword>
<keyword evidence="7 10" id="KW-0472">Membrane</keyword>
<evidence type="ECO:0000256" key="10">
    <source>
        <dbReference type="PROSITE-ProRule" id="PRU01360"/>
    </source>
</evidence>
<dbReference type="PROSITE" id="PS52016">
    <property type="entry name" value="TONB_DEPENDENT_REC_3"/>
    <property type="match status" value="1"/>
</dbReference>
<evidence type="ECO:0000259" key="13">
    <source>
        <dbReference type="Pfam" id="PF00593"/>
    </source>
</evidence>
<organism evidence="15 16">
    <name type="scientific">Quisquiliibacterium transsilvanicum</name>
    <dbReference type="NCBI Taxonomy" id="1549638"/>
    <lineage>
        <taxon>Bacteria</taxon>
        <taxon>Pseudomonadati</taxon>
        <taxon>Pseudomonadota</taxon>
        <taxon>Betaproteobacteria</taxon>
        <taxon>Burkholderiales</taxon>
        <taxon>Burkholderiaceae</taxon>
        <taxon>Quisquiliibacterium</taxon>
    </lineage>
</organism>
<evidence type="ECO:0000256" key="11">
    <source>
        <dbReference type="RuleBase" id="RU003357"/>
    </source>
</evidence>
<evidence type="ECO:0000256" key="9">
    <source>
        <dbReference type="ARBA" id="ARBA00023237"/>
    </source>
</evidence>
<dbReference type="Proteomes" id="UP000532440">
    <property type="component" value="Unassembled WGS sequence"/>
</dbReference>
<dbReference type="PANTHER" id="PTHR30069">
    <property type="entry name" value="TONB-DEPENDENT OUTER MEMBRANE RECEPTOR"/>
    <property type="match status" value="1"/>
</dbReference>
<evidence type="ECO:0000256" key="4">
    <source>
        <dbReference type="ARBA" id="ARBA00022452"/>
    </source>
</evidence>
<feature type="domain" description="TonB-dependent receptor-like beta-barrel" evidence="13">
    <location>
        <begin position="200"/>
        <end position="632"/>
    </location>
</feature>
<keyword evidence="6 11" id="KW-0798">TonB box</keyword>
<dbReference type="Pfam" id="PF00593">
    <property type="entry name" value="TonB_dep_Rec_b-barrel"/>
    <property type="match status" value="1"/>
</dbReference>
<evidence type="ECO:0000256" key="8">
    <source>
        <dbReference type="ARBA" id="ARBA00023170"/>
    </source>
</evidence>
<dbReference type="InterPro" id="IPR039426">
    <property type="entry name" value="TonB-dep_rcpt-like"/>
</dbReference>
<keyword evidence="5 10" id="KW-0812">Transmembrane</keyword>
<comment type="subcellular location">
    <subcellularLocation>
        <location evidence="1 10">Cell outer membrane</location>
        <topology evidence="1 10">Multi-pass membrane protein</topology>
    </subcellularLocation>
</comment>
<dbReference type="GO" id="GO:0044718">
    <property type="term" value="P:siderophore transmembrane transport"/>
    <property type="evidence" value="ECO:0007669"/>
    <property type="project" value="TreeGrafter"/>
</dbReference>
<reference evidence="15 16" key="1">
    <citation type="submission" date="2020-08" db="EMBL/GenBank/DDBJ databases">
        <title>Genomic Encyclopedia of Type Strains, Phase IV (KMG-IV): sequencing the most valuable type-strain genomes for metagenomic binning, comparative biology and taxonomic classification.</title>
        <authorList>
            <person name="Goeker M."/>
        </authorList>
    </citation>
    <scope>NUCLEOTIDE SEQUENCE [LARGE SCALE GENOMIC DNA]</scope>
    <source>
        <strain evidence="15 16">DSM 29781</strain>
    </source>
</reference>
<dbReference type="InterPro" id="IPR037066">
    <property type="entry name" value="Plug_dom_sf"/>
</dbReference>
<keyword evidence="8 15" id="KW-0675">Receptor</keyword>
<dbReference type="Pfam" id="PF07715">
    <property type="entry name" value="Plug"/>
    <property type="match status" value="1"/>
</dbReference>
<keyword evidence="4 10" id="KW-1134">Transmembrane beta strand</keyword>
<dbReference type="AlphaFoldDB" id="A0A7W8HKW2"/>
<dbReference type="Gene3D" id="2.170.130.10">
    <property type="entry name" value="TonB-dependent receptor, plug domain"/>
    <property type="match status" value="1"/>
</dbReference>
<gene>
    <name evidence="15" type="ORF">HNQ70_003008</name>
</gene>
<feature type="signal peptide" evidence="12">
    <location>
        <begin position="1"/>
        <end position="26"/>
    </location>
</feature>